<dbReference type="InterPro" id="IPR003754">
    <property type="entry name" value="4pyrrol_synth_uPrphyn_synth"/>
</dbReference>
<accession>A0ABW0YLV7</accession>
<dbReference type="PANTHER" id="PTHR38042">
    <property type="entry name" value="UROPORPHYRINOGEN-III SYNTHASE, CHLOROPLASTIC"/>
    <property type="match status" value="1"/>
</dbReference>
<feature type="domain" description="Tetrapyrrole biosynthesis uroporphyrinogen III synthase" evidence="10">
    <location>
        <begin position="23"/>
        <end position="249"/>
    </location>
</feature>
<evidence type="ECO:0000256" key="6">
    <source>
        <dbReference type="ARBA" id="ARBA00037589"/>
    </source>
</evidence>
<gene>
    <name evidence="11" type="ORF">ACFPU1_07770</name>
</gene>
<dbReference type="GO" id="GO:0004852">
    <property type="term" value="F:uroporphyrinogen-III synthase activity"/>
    <property type="evidence" value="ECO:0007669"/>
    <property type="project" value="UniProtKB-EC"/>
</dbReference>
<dbReference type="Pfam" id="PF02602">
    <property type="entry name" value="HEM4"/>
    <property type="match status" value="1"/>
</dbReference>
<comment type="function">
    <text evidence="6 9">Catalyzes cyclization of the linear tetrapyrrole, hydroxymethylbilane, to the macrocyclic uroporphyrinogen III.</text>
</comment>
<dbReference type="RefSeq" id="WP_385939886.1">
    <property type="nucleotide sequence ID" value="NZ_JBHSOZ010000003.1"/>
</dbReference>
<dbReference type="EC" id="4.2.1.75" evidence="3 9"/>
<reference evidence="12" key="1">
    <citation type="journal article" date="2019" name="Int. J. Syst. Evol. Microbiol.">
        <title>The Global Catalogue of Microorganisms (GCM) 10K type strain sequencing project: providing services to taxonomists for standard genome sequencing and annotation.</title>
        <authorList>
            <consortium name="The Broad Institute Genomics Platform"/>
            <consortium name="The Broad Institute Genome Sequencing Center for Infectious Disease"/>
            <person name="Wu L."/>
            <person name="Ma J."/>
        </authorList>
    </citation>
    <scope>NUCLEOTIDE SEQUENCE [LARGE SCALE GENOMIC DNA]</scope>
    <source>
        <strain evidence="12">CECT 7184</strain>
    </source>
</reference>
<dbReference type="EMBL" id="JBHSOZ010000003">
    <property type="protein sequence ID" value="MFC5712676.1"/>
    <property type="molecule type" value="Genomic_DNA"/>
</dbReference>
<dbReference type="Proteomes" id="UP001596142">
    <property type="component" value="Unassembled WGS sequence"/>
</dbReference>
<evidence type="ECO:0000256" key="5">
    <source>
        <dbReference type="ARBA" id="ARBA00023244"/>
    </source>
</evidence>
<evidence type="ECO:0000256" key="4">
    <source>
        <dbReference type="ARBA" id="ARBA00023239"/>
    </source>
</evidence>
<evidence type="ECO:0000256" key="2">
    <source>
        <dbReference type="ARBA" id="ARBA00008133"/>
    </source>
</evidence>
<comment type="pathway">
    <text evidence="1 9">Porphyrin-containing compound metabolism; protoporphyrin-IX biosynthesis; coproporphyrinogen-III from 5-aminolevulinate: step 3/4.</text>
</comment>
<evidence type="ECO:0000256" key="8">
    <source>
        <dbReference type="ARBA" id="ARBA00048617"/>
    </source>
</evidence>
<evidence type="ECO:0000259" key="10">
    <source>
        <dbReference type="Pfam" id="PF02602"/>
    </source>
</evidence>
<evidence type="ECO:0000313" key="11">
    <source>
        <dbReference type="EMBL" id="MFC5712676.1"/>
    </source>
</evidence>
<keyword evidence="12" id="KW-1185">Reference proteome</keyword>
<organism evidence="11 12">
    <name type="scientific">Thalassorhabdus alkalitolerans</name>
    <dbReference type="NCBI Taxonomy" id="2282697"/>
    <lineage>
        <taxon>Bacteria</taxon>
        <taxon>Bacillati</taxon>
        <taxon>Bacillota</taxon>
        <taxon>Bacilli</taxon>
        <taxon>Bacillales</taxon>
        <taxon>Bacillaceae</taxon>
        <taxon>Thalassorhabdus</taxon>
    </lineage>
</organism>
<name>A0ABW0YLV7_9BACI</name>
<dbReference type="PANTHER" id="PTHR38042:SF1">
    <property type="entry name" value="UROPORPHYRINOGEN-III SYNTHASE, CHLOROPLASTIC"/>
    <property type="match status" value="1"/>
</dbReference>
<proteinExistence type="inferred from homology"/>
<keyword evidence="5 9" id="KW-0627">Porphyrin biosynthesis</keyword>
<dbReference type="CDD" id="cd06578">
    <property type="entry name" value="HemD"/>
    <property type="match status" value="1"/>
</dbReference>
<dbReference type="InterPro" id="IPR039793">
    <property type="entry name" value="UROS/Hem4"/>
</dbReference>
<comment type="similarity">
    <text evidence="2 9">Belongs to the uroporphyrinogen-III synthase family.</text>
</comment>
<evidence type="ECO:0000256" key="3">
    <source>
        <dbReference type="ARBA" id="ARBA00013109"/>
    </source>
</evidence>
<keyword evidence="4 9" id="KW-0456">Lyase</keyword>
<evidence type="ECO:0000313" key="12">
    <source>
        <dbReference type="Proteomes" id="UP001596142"/>
    </source>
</evidence>
<comment type="catalytic activity">
    <reaction evidence="8 9">
        <text>hydroxymethylbilane = uroporphyrinogen III + H2O</text>
        <dbReference type="Rhea" id="RHEA:18965"/>
        <dbReference type="ChEBI" id="CHEBI:15377"/>
        <dbReference type="ChEBI" id="CHEBI:57308"/>
        <dbReference type="ChEBI" id="CHEBI:57845"/>
        <dbReference type="EC" id="4.2.1.75"/>
    </reaction>
</comment>
<dbReference type="Gene3D" id="3.40.50.10090">
    <property type="match status" value="2"/>
</dbReference>
<sequence>MKPGFLAGKKVLVTRQQSQAAVFVRRIEEQGGKAEVLPLIRLERAERWQELIQEFHDLTKYSWIILTSANAVHFFFEAVSEAEAVLPAQCRFAVVGEKTKQALRKHGSEASFVPSKFIGEVLAEELSSFLDEDDRVLIPKSNKARTVVADTLKKQGVFVQEVPLYRNVAERASAPALKELIQGGEIDILTFASPSAVQAFTNLLEDDDWKRWVKEVPVVCIGPVTKAEAERKGFSSIYSAQHYTVDGMMEAMRKIKGVK</sequence>
<evidence type="ECO:0000256" key="9">
    <source>
        <dbReference type="RuleBase" id="RU366031"/>
    </source>
</evidence>
<protein>
    <recommendedName>
        <fullName evidence="7 9">Uroporphyrinogen-III synthase</fullName>
        <ecNumber evidence="3 9">4.2.1.75</ecNumber>
    </recommendedName>
</protein>
<evidence type="ECO:0000256" key="1">
    <source>
        <dbReference type="ARBA" id="ARBA00004772"/>
    </source>
</evidence>
<dbReference type="SUPFAM" id="SSF69618">
    <property type="entry name" value="HemD-like"/>
    <property type="match status" value="1"/>
</dbReference>
<evidence type="ECO:0000256" key="7">
    <source>
        <dbReference type="ARBA" id="ARBA00040167"/>
    </source>
</evidence>
<dbReference type="InterPro" id="IPR036108">
    <property type="entry name" value="4pyrrol_syn_uPrphyn_synt_sf"/>
</dbReference>
<comment type="caution">
    <text evidence="11">The sequence shown here is derived from an EMBL/GenBank/DDBJ whole genome shotgun (WGS) entry which is preliminary data.</text>
</comment>